<feature type="compositionally biased region" description="Low complexity" evidence="1">
    <location>
        <begin position="237"/>
        <end position="250"/>
    </location>
</feature>
<feature type="compositionally biased region" description="Low complexity" evidence="1">
    <location>
        <begin position="261"/>
        <end position="271"/>
    </location>
</feature>
<gene>
    <name evidence="3" type="ORF">VKT23_017599</name>
</gene>
<feature type="region of interest" description="Disordered" evidence="1">
    <location>
        <begin position="217"/>
        <end position="316"/>
    </location>
</feature>
<feature type="region of interest" description="Disordered" evidence="1">
    <location>
        <begin position="150"/>
        <end position="196"/>
    </location>
</feature>
<dbReference type="PROSITE" id="PS50888">
    <property type="entry name" value="BHLH"/>
    <property type="match status" value="1"/>
</dbReference>
<keyword evidence="4" id="KW-1185">Reference proteome</keyword>
<dbReference type="Gene3D" id="4.10.280.10">
    <property type="entry name" value="Helix-loop-helix DNA-binding domain"/>
    <property type="match status" value="1"/>
</dbReference>
<feature type="region of interest" description="Disordered" evidence="1">
    <location>
        <begin position="945"/>
        <end position="964"/>
    </location>
</feature>
<dbReference type="SUPFAM" id="SSF47459">
    <property type="entry name" value="HLH, helix-loop-helix DNA-binding domain"/>
    <property type="match status" value="1"/>
</dbReference>
<reference evidence="3 4" key="1">
    <citation type="submission" date="2024-01" db="EMBL/GenBank/DDBJ databases">
        <title>A draft genome for the cacao thread blight pathogen Marasmiellus scandens.</title>
        <authorList>
            <person name="Baruah I.K."/>
            <person name="Leung J."/>
            <person name="Bukari Y."/>
            <person name="Amoako-Attah I."/>
            <person name="Meinhardt L.W."/>
            <person name="Bailey B.A."/>
            <person name="Cohen S.P."/>
        </authorList>
    </citation>
    <scope>NUCLEOTIDE SEQUENCE [LARGE SCALE GENOMIC DNA]</scope>
    <source>
        <strain evidence="3 4">GH-19</strain>
    </source>
</reference>
<feature type="compositionally biased region" description="Polar residues" evidence="1">
    <location>
        <begin position="150"/>
        <end position="160"/>
    </location>
</feature>
<sequence>MSLSAPSPPESSSSSSSQRNSAQTSPQIPSAELGVDPSDPFNLMHHSSHSSDTSMDDSDSQPDWSQISSFWPTSAPFDSTFGAEGNQKQFTDMDFNMALSSDFDFVSSMAIDPNALQFDPQKMNYDYQEFVPNNLLSADQSFPFTFQANTPASNQQQRRLSVTSSSSSSGASLSPIVESRSPSLQAQEQATSSADNAADELAQRVRQSAGVMWAVPMNSQTQPGSIPAPHPQTPQYSPQLLSTPTSSTSPIPAPSPNAFLSSGSSISSAASTPPPSTPPPHTTSTEHLQSVAAPMSTSVGGGSSMTVLPRPKTSHTTIERRYRTNLNARIMSLRMAVPALRVLEDREGTGVGGGGKKSKGKNATLGRNVVFGSKIKKEGEDGQEIVDVIDERGFVDGVKVARKCSKANVLGKAVEYIRVLKKRELRLKREQEGLKSLVSGLVGGPALLREWEREWREKFGGEEKDEVEGEDLLEQDDDDDEEGSGDEDDEDEGTRKRKKPKVAPVTTSVKKEPKDRKPSTQTQPQPQLMPDGTVVVPEKRKRGRPRKNPIPPAANSAAVPPPIQAVDQPMSMSMYIQPQPPVQHQQPPPQGAQPAQYLLATFALFSFFNNPFTSSSSSAHPPPNHTHSGVVVSPHHTAHLTEQWIWQWTMHDFIQTFHLLVSILVFCSIVLPWLPIPSKYFSLSYLSSSLKAVRAQSSTSSPTSTTTSTTPGRPTKPRSRSASLVAALSPARRGAPEEVAILKGALNTSLSAMLKGLFGKPSKETIGFEQKGLEQRAWVRVGEIIVLGLADDGNSKPCNPSTVDRALTWWHMRSHLSWFTASAADLSTLALVAWPLGRFARRHARDVWDAARARKSPISLSERDGGVNVQVRAHERLVLESMGVDEAVERLKELRSKTNGKSKCREELIRYSPIGVLAWMLVRTRVKKHLEVMFVKAVLPREPLDEMEDESATPGVYDDEREDEERRKTIEAARSLGGKMAELGDVLQKVGTMGVWELDDLATFSDEEEEDLDTEIKVLLNALILYRQIFSSSILDSSSTGCGHGPGVSILLSPPPSPGSRDVKLQYELRRVLGSSVFDSERGPIGEVLEDARDKVVDMLVESERASR</sequence>
<feature type="compositionally biased region" description="Low complexity" evidence="1">
    <location>
        <begin position="696"/>
        <end position="713"/>
    </location>
</feature>
<evidence type="ECO:0000313" key="4">
    <source>
        <dbReference type="Proteomes" id="UP001498398"/>
    </source>
</evidence>
<evidence type="ECO:0000259" key="2">
    <source>
        <dbReference type="PROSITE" id="PS50888"/>
    </source>
</evidence>
<dbReference type="PANTHER" id="PTHR47336:SF2">
    <property type="entry name" value="TRANSCRIPTION FACTOR HMS1-RELATED"/>
    <property type="match status" value="1"/>
</dbReference>
<feature type="domain" description="BHLH" evidence="2">
    <location>
        <begin position="310"/>
        <end position="420"/>
    </location>
</feature>
<organism evidence="3 4">
    <name type="scientific">Marasmiellus scandens</name>
    <dbReference type="NCBI Taxonomy" id="2682957"/>
    <lineage>
        <taxon>Eukaryota</taxon>
        <taxon>Fungi</taxon>
        <taxon>Dikarya</taxon>
        <taxon>Basidiomycota</taxon>
        <taxon>Agaricomycotina</taxon>
        <taxon>Agaricomycetes</taxon>
        <taxon>Agaricomycetidae</taxon>
        <taxon>Agaricales</taxon>
        <taxon>Marasmiineae</taxon>
        <taxon>Omphalotaceae</taxon>
        <taxon>Marasmiellus</taxon>
    </lineage>
</organism>
<evidence type="ECO:0000256" key="1">
    <source>
        <dbReference type="SAM" id="MobiDB-lite"/>
    </source>
</evidence>
<proteinExistence type="predicted"/>
<feature type="compositionally biased region" description="Low complexity" evidence="1">
    <location>
        <begin position="161"/>
        <end position="174"/>
    </location>
</feature>
<feature type="compositionally biased region" description="Pro residues" evidence="1">
    <location>
        <begin position="272"/>
        <end position="281"/>
    </location>
</feature>
<dbReference type="PANTHER" id="PTHR47336">
    <property type="entry name" value="TRANSCRIPTION FACTOR HMS1-RELATED"/>
    <property type="match status" value="1"/>
</dbReference>
<feature type="compositionally biased region" description="Acidic residues" evidence="1">
    <location>
        <begin position="945"/>
        <end position="963"/>
    </location>
</feature>
<evidence type="ECO:0000313" key="3">
    <source>
        <dbReference type="EMBL" id="KAK7439376.1"/>
    </source>
</evidence>
<feature type="region of interest" description="Disordered" evidence="1">
    <location>
        <begin position="1"/>
        <end position="71"/>
    </location>
</feature>
<dbReference type="InterPro" id="IPR011598">
    <property type="entry name" value="bHLH_dom"/>
</dbReference>
<dbReference type="InterPro" id="IPR052099">
    <property type="entry name" value="Regulatory_TF_Diverse"/>
</dbReference>
<feature type="compositionally biased region" description="Polar residues" evidence="1">
    <location>
        <begin position="180"/>
        <end position="195"/>
    </location>
</feature>
<feature type="region of interest" description="Disordered" evidence="1">
    <location>
        <begin position="696"/>
        <end position="723"/>
    </location>
</feature>
<dbReference type="SMART" id="SM00353">
    <property type="entry name" value="HLH"/>
    <property type="match status" value="1"/>
</dbReference>
<comment type="caution">
    <text evidence="3">The sequence shown here is derived from an EMBL/GenBank/DDBJ whole genome shotgun (WGS) entry which is preliminary data.</text>
</comment>
<name>A0ABR1IU33_9AGAR</name>
<feature type="compositionally biased region" description="Basic and acidic residues" evidence="1">
    <location>
        <begin position="509"/>
        <end position="518"/>
    </location>
</feature>
<feature type="region of interest" description="Disordered" evidence="1">
    <location>
        <begin position="459"/>
        <end position="564"/>
    </location>
</feature>
<protein>
    <recommendedName>
        <fullName evidence="2">BHLH domain-containing protein</fullName>
    </recommendedName>
</protein>
<accession>A0ABR1IU33</accession>
<feature type="compositionally biased region" description="Low complexity" evidence="1">
    <location>
        <begin position="1"/>
        <end position="26"/>
    </location>
</feature>
<dbReference type="Proteomes" id="UP001498398">
    <property type="component" value="Unassembled WGS sequence"/>
</dbReference>
<dbReference type="EMBL" id="JBANRG010000073">
    <property type="protein sequence ID" value="KAK7439376.1"/>
    <property type="molecule type" value="Genomic_DNA"/>
</dbReference>
<feature type="compositionally biased region" description="Acidic residues" evidence="1">
    <location>
        <begin position="463"/>
        <end position="492"/>
    </location>
</feature>
<feature type="compositionally biased region" description="Polar residues" evidence="1">
    <location>
        <begin position="61"/>
        <end position="71"/>
    </location>
</feature>
<dbReference type="InterPro" id="IPR036638">
    <property type="entry name" value="HLH_DNA-bd_sf"/>
</dbReference>